<reference evidence="1" key="1">
    <citation type="submission" date="2018-05" db="EMBL/GenBank/DDBJ databases">
        <authorList>
            <person name="Lanie J.A."/>
            <person name="Ng W.-L."/>
            <person name="Kazmierczak K.M."/>
            <person name="Andrzejewski T.M."/>
            <person name="Davidsen T.M."/>
            <person name="Wayne K.J."/>
            <person name="Tettelin H."/>
            <person name="Glass J.I."/>
            <person name="Rusch D."/>
            <person name="Podicherti R."/>
            <person name="Tsui H.-C.T."/>
            <person name="Winkler M.E."/>
        </authorList>
    </citation>
    <scope>NUCLEOTIDE SEQUENCE</scope>
</reference>
<evidence type="ECO:0000313" key="1">
    <source>
        <dbReference type="EMBL" id="SVD23184.1"/>
    </source>
</evidence>
<accession>A0A382TM60</accession>
<proteinExistence type="predicted"/>
<protein>
    <submittedName>
        <fullName evidence="1">Uncharacterized protein</fullName>
    </submittedName>
</protein>
<sequence>MRKFTWVNAKKLNYKMRNIFLFLISFYLVGCSLEVQRGIPVDLTKKTMTVPATGRKVFAIKKELRNAGWKLKIADTTLEEEQTSSKKKVTEVKFDTAYRLYISSGGYRTSLTIVENESDEMVLEFESHDISGRELGKRLVEELEMQ</sequence>
<dbReference type="EMBL" id="UINC01137690">
    <property type="protein sequence ID" value="SVD23184.1"/>
    <property type="molecule type" value="Genomic_DNA"/>
</dbReference>
<dbReference type="AlphaFoldDB" id="A0A382TM60"/>
<organism evidence="1">
    <name type="scientific">marine metagenome</name>
    <dbReference type="NCBI Taxonomy" id="408172"/>
    <lineage>
        <taxon>unclassified sequences</taxon>
        <taxon>metagenomes</taxon>
        <taxon>ecological metagenomes</taxon>
    </lineage>
</organism>
<name>A0A382TM60_9ZZZZ</name>
<gene>
    <name evidence="1" type="ORF">METZ01_LOCUS376038</name>
</gene>